<proteinExistence type="predicted"/>
<dbReference type="eggNOG" id="COG4136">
    <property type="taxonomic scope" value="Bacteria"/>
</dbReference>
<dbReference type="GO" id="GO:0005524">
    <property type="term" value="F:ATP binding"/>
    <property type="evidence" value="ECO:0007669"/>
    <property type="project" value="UniProtKB-KW"/>
</dbReference>
<keyword evidence="6" id="KW-1185">Reference proteome</keyword>
<reference evidence="5 6" key="2">
    <citation type="journal article" date="2015" name="Antonie Van Leeuwenhoek">
        <title>Thioclava indica sp. nov., isolated from surface seawater of the Indian Ocean.</title>
        <authorList>
            <person name="Liu Y."/>
            <person name="Lai Q."/>
            <person name="Du J."/>
            <person name="Xu H."/>
            <person name="Jiang L."/>
            <person name="Shao Z."/>
        </authorList>
    </citation>
    <scope>NUCLEOTIDE SEQUENCE [LARGE SCALE GENOMIC DNA]</scope>
    <source>
        <strain evidence="5 6">13D2W-2</strain>
    </source>
</reference>
<dbReference type="Pfam" id="PF00005">
    <property type="entry name" value="ABC_tran"/>
    <property type="match status" value="1"/>
</dbReference>
<comment type="caution">
    <text evidence="5">The sequence shown here is derived from an EMBL/GenBank/DDBJ whole genome shotgun (WGS) entry which is preliminary data.</text>
</comment>
<keyword evidence="2" id="KW-0547">Nucleotide-binding</keyword>
<evidence type="ECO:0000313" key="5">
    <source>
        <dbReference type="EMBL" id="KFE34803.1"/>
    </source>
</evidence>
<dbReference type="SUPFAM" id="SSF52540">
    <property type="entry name" value="P-loop containing nucleoside triphosphate hydrolases"/>
    <property type="match status" value="1"/>
</dbReference>
<organism evidence="5 6">
    <name type="scientific">Thioclava atlantica</name>
    <dbReference type="NCBI Taxonomy" id="1317124"/>
    <lineage>
        <taxon>Bacteria</taxon>
        <taxon>Pseudomonadati</taxon>
        <taxon>Pseudomonadota</taxon>
        <taxon>Alphaproteobacteria</taxon>
        <taxon>Rhodobacterales</taxon>
        <taxon>Paracoccaceae</taxon>
        <taxon>Thioclava</taxon>
    </lineage>
</organism>
<dbReference type="InterPro" id="IPR050093">
    <property type="entry name" value="ABC_SmlMolc_Importer"/>
</dbReference>
<dbReference type="GO" id="GO:0016887">
    <property type="term" value="F:ATP hydrolysis activity"/>
    <property type="evidence" value="ECO:0007669"/>
    <property type="project" value="InterPro"/>
</dbReference>
<reference evidence="6" key="1">
    <citation type="submission" date="2013-04" db="EMBL/GenBank/DDBJ databases">
        <title>Thioclava sp. 13D2W-2 Genome Sequencing.</title>
        <authorList>
            <person name="Lai Q."/>
            <person name="Li G."/>
            <person name="Shao Z."/>
        </authorList>
    </citation>
    <scope>NUCLEOTIDE SEQUENCE [LARGE SCALE GENOMIC DNA]</scope>
    <source>
        <strain evidence="6">13D2W-2</strain>
    </source>
</reference>
<dbReference type="PANTHER" id="PTHR42781:SF4">
    <property type="entry name" value="SPERMIDINE_PUTRESCINE IMPORT ATP-BINDING PROTEIN POTA"/>
    <property type="match status" value="1"/>
</dbReference>
<keyword evidence="3 5" id="KW-0067">ATP-binding</keyword>
<dbReference type="InterPro" id="IPR003439">
    <property type="entry name" value="ABC_transporter-like_ATP-bd"/>
</dbReference>
<dbReference type="InterPro" id="IPR003593">
    <property type="entry name" value="AAA+_ATPase"/>
</dbReference>
<evidence type="ECO:0000256" key="2">
    <source>
        <dbReference type="ARBA" id="ARBA00022741"/>
    </source>
</evidence>
<dbReference type="AlphaFoldDB" id="A0A085TVQ6"/>
<dbReference type="EMBL" id="AQRC01000008">
    <property type="protein sequence ID" value="KFE34803.1"/>
    <property type="molecule type" value="Genomic_DNA"/>
</dbReference>
<evidence type="ECO:0000313" key="6">
    <source>
        <dbReference type="Proteomes" id="UP000028607"/>
    </source>
</evidence>
<sequence length="212" mass="22427">MSLELLDVSLTAPDARAPLFAPLSLRVAPGEVVCVMGPSGIGKSSLLAHIGGHLPRGFRTTGSVRLEGVEVMRLPAERRGIGMLFQQAQLFPHLSVGDNLAFGLAAHLKGRSARKAAVARALGQAGLAGMEDRDPATLSGGQRTRVALMRALLAEPRAILIDEPFAALDADLRAEIRAFVLGHIRARAIPALMVSHDESDAQAAARVVTLRR</sequence>
<dbReference type="SMART" id="SM00382">
    <property type="entry name" value="AAA"/>
    <property type="match status" value="1"/>
</dbReference>
<protein>
    <submittedName>
        <fullName evidence="5">ABC transporter ATP-binding protein</fullName>
    </submittedName>
</protein>
<dbReference type="Gene3D" id="3.40.50.300">
    <property type="entry name" value="P-loop containing nucleotide triphosphate hydrolases"/>
    <property type="match status" value="1"/>
</dbReference>
<evidence type="ECO:0000256" key="1">
    <source>
        <dbReference type="ARBA" id="ARBA00022448"/>
    </source>
</evidence>
<name>A0A085TVQ6_9RHOB</name>
<gene>
    <name evidence="5" type="ORF">DW2_11376</name>
</gene>
<dbReference type="OrthoDB" id="9802264at2"/>
<feature type="domain" description="ABC transporter" evidence="4">
    <location>
        <begin position="3"/>
        <end position="211"/>
    </location>
</feature>
<dbReference type="PATRIC" id="fig|1317124.6.peg.2301"/>
<dbReference type="InterPro" id="IPR027417">
    <property type="entry name" value="P-loop_NTPase"/>
</dbReference>
<dbReference type="RefSeq" id="WP_038146564.1">
    <property type="nucleotide sequence ID" value="NZ_AQRC01000008.1"/>
</dbReference>
<keyword evidence="1" id="KW-0813">Transport</keyword>
<dbReference type="Proteomes" id="UP000028607">
    <property type="component" value="Unassembled WGS sequence"/>
</dbReference>
<evidence type="ECO:0000259" key="4">
    <source>
        <dbReference type="PROSITE" id="PS50893"/>
    </source>
</evidence>
<dbReference type="STRING" id="1317124.DW2_11376"/>
<accession>A0A085TVQ6</accession>
<dbReference type="PANTHER" id="PTHR42781">
    <property type="entry name" value="SPERMIDINE/PUTRESCINE IMPORT ATP-BINDING PROTEIN POTA"/>
    <property type="match status" value="1"/>
</dbReference>
<dbReference type="PROSITE" id="PS50893">
    <property type="entry name" value="ABC_TRANSPORTER_2"/>
    <property type="match status" value="1"/>
</dbReference>
<evidence type="ECO:0000256" key="3">
    <source>
        <dbReference type="ARBA" id="ARBA00022840"/>
    </source>
</evidence>